<feature type="transmembrane region" description="Helical" evidence="7">
    <location>
        <begin position="277"/>
        <end position="299"/>
    </location>
</feature>
<feature type="transmembrane region" description="Helical" evidence="7">
    <location>
        <begin position="369"/>
        <end position="392"/>
    </location>
</feature>
<dbReference type="Gene3D" id="1.20.1720.10">
    <property type="entry name" value="Multidrug resistance protein D"/>
    <property type="match status" value="1"/>
</dbReference>
<dbReference type="PANTHER" id="PTHR42718">
    <property type="entry name" value="MAJOR FACILITATOR SUPERFAMILY MULTIDRUG TRANSPORTER MFSC"/>
    <property type="match status" value="1"/>
</dbReference>
<feature type="transmembrane region" description="Helical" evidence="7">
    <location>
        <begin position="174"/>
        <end position="196"/>
    </location>
</feature>
<accession>A0A7K1KTC1</accession>
<feature type="transmembrane region" description="Helical" evidence="7">
    <location>
        <begin position="238"/>
        <end position="256"/>
    </location>
</feature>
<dbReference type="InterPro" id="IPR011701">
    <property type="entry name" value="MFS"/>
</dbReference>
<feature type="transmembrane region" description="Helical" evidence="7">
    <location>
        <begin position="20"/>
        <end position="43"/>
    </location>
</feature>
<evidence type="ECO:0000256" key="2">
    <source>
        <dbReference type="ARBA" id="ARBA00022448"/>
    </source>
</evidence>
<evidence type="ECO:0000259" key="8">
    <source>
        <dbReference type="PROSITE" id="PS50850"/>
    </source>
</evidence>
<reference evidence="9 10" key="1">
    <citation type="submission" date="2019-11" db="EMBL/GenBank/DDBJ databases">
        <authorList>
            <person name="Cao P."/>
        </authorList>
    </citation>
    <scope>NUCLEOTIDE SEQUENCE [LARGE SCALE GENOMIC DNA]</scope>
    <source>
        <strain evidence="9 10">NEAU-AAG5</strain>
    </source>
</reference>
<dbReference type="PROSITE" id="PS00216">
    <property type="entry name" value="SUGAR_TRANSPORT_1"/>
    <property type="match status" value="1"/>
</dbReference>
<evidence type="ECO:0000313" key="9">
    <source>
        <dbReference type="EMBL" id="MUN35419.1"/>
    </source>
</evidence>
<feature type="transmembrane region" description="Helical" evidence="7">
    <location>
        <begin position="208"/>
        <end position="226"/>
    </location>
</feature>
<keyword evidence="4 7" id="KW-0812">Transmembrane</keyword>
<dbReference type="InterPro" id="IPR036259">
    <property type="entry name" value="MFS_trans_sf"/>
</dbReference>
<dbReference type="Gene3D" id="1.20.1250.20">
    <property type="entry name" value="MFS general substrate transporter like domains"/>
    <property type="match status" value="1"/>
</dbReference>
<gene>
    <name evidence="9" type="ORF">GNZ18_02215</name>
</gene>
<dbReference type="InterPro" id="IPR020846">
    <property type="entry name" value="MFS_dom"/>
</dbReference>
<dbReference type="GO" id="GO:0005886">
    <property type="term" value="C:plasma membrane"/>
    <property type="evidence" value="ECO:0007669"/>
    <property type="project" value="UniProtKB-SubCell"/>
</dbReference>
<dbReference type="RefSeq" id="WP_216651122.1">
    <property type="nucleotide sequence ID" value="NZ_WOFH01000001.1"/>
</dbReference>
<dbReference type="InterPro" id="IPR005829">
    <property type="entry name" value="Sugar_transporter_CS"/>
</dbReference>
<dbReference type="PANTHER" id="PTHR42718:SF46">
    <property type="entry name" value="BLR6921 PROTEIN"/>
    <property type="match status" value="1"/>
</dbReference>
<evidence type="ECO:0000256" key="3">
    <source>
        <dbReference type="ARBA" id="ARBA00022475"/>
    </source>
</evidence>
<protein>
    <submittedName>
        <fullName evidence="9">MFS transporter</fullName>
    </submittedName>
</protein>
<keyword evidence="2" id="KW-0813">Transport</keyword>
<evidence type="ECO:0000256" key="1">
    <source>
        <dbReference type="ARBA" id="ARBA00004651"/>
    </source>
</evidence>
<evidence type="ECO:0000313" key="10">
    <source>
        <dbReference type="Proteomes" id="UP000432015"/>
    </source>
</evidence>
<organism evidence="9 10">
    <name type="scientific">Actinomadura litoris</name>
    <dbReference type="NCBI Taxonomy" id="2678616"/>
    <lineage>
        <taxon>Bacteria</taxon>
        <taxon>Bacillati</taxon>
        <taxon>Actinomycetota</taxon>
        <taxon>Actinomycetes</taxon>
        <taxon>Streptosporangiales</taxon>
        <taxon>Thermomonosporaceae</taxon>
        <taxon>Actinomadura</taxon>
    </lineage>
</organism>
<comment type="subcellular location">
    <subcellularLocation>
        <location evidence="1">Cell membrane</location>
        <topology evidence="1">Multi-pass membrane protein</topology>
    </subcellularLocation>
</comment>
<keyword evidence="6 7" id="KW-0472">Membrane</keyword>
<evidence type="ECO:0000256" key="7">
    <source>
        <dbReference type="SAM" id="Phobius"/>
    </source>
</evidence>
<feature type="transmembrane region" description="Helical" evidence="7">
    <location>
        <begin position="311"/>
        <end position="333"/>
    </location>
</feature>
<dbReference type="PROSITE" id="PS50850">
    <property type="entry name" value="MFS"/>
    <property type="match status" value="1"/>
</dbReference>
<proteinExistence type="predicted"/>
<sequence length="475" mass="47982">MSTNLAVHRDGERVGRRTWAALVVLAAGLAIDTGSVAVVNAALPVIGRELDMDDALLQWTITLYAAAFAGFLLFGGRAADVLGRRPVFALGIGVFTVCAAIAAAAPTAEVLVVARAGQGLGAALSGPASLALVTQLFPEGPLRDRALAVYTSVGASSFSGGLVLGGVLTDAFGWRAVFAVLTAIALAVLLAVRSLLPSGTRERQSMDPQGAVLATSGLVAAVYGVGNAATNGWADARTWAPIVVAVVLLIGFVFWERRTADPLLPLTIFHSTPVRRATLAAVAFFTPVLGLLFFAPLYLQGMLGYSPLESGLAIVPMGLIVMVSANVAGRVLARVGQRPLIVGGLLLIALGVGVLWARTPLGGGYRADVLPGIAVMSVGQGLAFAALTAASLTDVPQARHGVAGALNVTSQQLGGSLGVAALVTVAHAAGSPGTPSGVLDGYHAAYVAGAAVAVLGALVIAVLPYGGTTPSKKKE</sequence>
<dbReference type="AlphaFoldDB" id="A0A7K1KTC1"/>
<feature type="domain" description="Major facilitator superfamily (MFS) profile" evidence="8">
    <location>
        <begin position="21"/>
        <end position="468"/>
    </location>
</feature>
<dbReference type="CDD" id="cd17321">
    <property type="entry name" value="MFS_MMR_MDR_like"/>
    <property type="match status" value="1"/>
</dbReference>
<feature type="transmembrane region" description="Helical" evidence="7">
    <location>
        <begin position="112"/>
        <end position="134"/>
    </location>
</feature>
<evidence type="ECO:0000256" key="4">
    <source>
        <dbReference type="ARBA" id="ARBA00022692"/>
    </source>
</evidence>
<dbReference type="Proteomes" id="UP000432015">
    <property type="component" value="Unassembled WGS sequence"/>
</dbReference>
<keyword evidence="3" id="KW-1003">Cell membrane</keyword>
<comment type="caution">
    <text evidence="9">The sequence shown here is derived from an EMBL/GenBank/DDBJ whole genome shotgun (WGS) entry which is preliminary data.</text>
</comment>
<keyword evidence="10" id="KW-1185">Reference proteome</keyword>
<feature type="transmembrane region" description="Helical" evidence="7">
    <location>
        <begin position="413"/>
        <end position="430"/>
    </location>
</feature>
<dbReference type="SUPFAM" id="SSF103473">
    <property type="entry name" value="MFS general substrate transporter"/>
    <property type="match status" value="1"/>
</dbReference>
<evidence type="ECO:0000256" key="5">
    <source>
        <dbReference type="ARBA" id="ARBA00022989"/>
    </source>
</evidence>
<feature type="transmembrane region" description="Helical" evidence="7">
    <location>
        <begin position="340"/>
        <end position="357"/>
    </location>
</feature>
<dbReference type="GO" id="GO:0022857">
    <property type="term" value="F:transmembrane transporter activity"/>
    <property type="evidence" value="ECO:0007669"/>
    <property type="project" value="InterPro"/>
</dbReference>
<feature type="transmembrane region" description="Helical" evidence="7">
    <location>
        <begin position="146"/>
        <end position="168"/>
    </location>
</feature>
<keyword evidence="5 7" id="KW-1133">Transmembrane helix</keyword>
<dbReference type="Pfam" id="PF07690">
    <property type="entry name" value="MFS_1"/>
    <property type="match status" value="1"/>
</dbReference>
<name>A0A7K1KTC1_9ACTN</name>
<feature type="transmembrane region" description="Helical" evidence="7">
    <location>
        <begin position="55"/>
        <end position="75"/>
    </location>
</feature>
<dbReference type="EMBL" id="WOFH01000001">
    <property type="protein sequence ID" value="MUN35419.1"/>
    <property type="molecule type" value="Genomic_DNA"/>
</dbReference>
<feature type="transmembrane region" description="Helical" evidence="7">
    <location>
        <begin position="87"/>
        <end position="106"/>
    </location>
</feature>
<feature type="transmembrane region" description="Helical" evidence="7">
    <location>
        <begin position="442"/>
        <end position="465"/>
    </location>
</feature>
<evidence type="ECO:0000256" key="6">
    <source>
        <dbReference type="ARBA" id="ARBA00023136"/>
    </source>
</evidence>